<dbReference type="GO" id="GO:0005524">
    <property type="term" value="F:ATP binding"/>
    <property type="evidence" value="ECO:0007669"/>
    <property type="project" value="UniProtKB-KW"/>
</dbReference>
<dbReference type="EMBL" id="MEUI01000022">
    <property type="protein sequence ID" value="OGC34108.1"/>
    <property type="molecule type" value="Genomic_DNA"/>
</dbReference>
<dbReference type="PROSITE" id="PS50893">
    <property type="entry name" value="ABC_TRANSPORTER_2"/>
    <property type="match status" value="1"/>
</dbReference>
<proteinExistence type="predicted"/>
<evidence type="ECO:0000256" key="1">
    <source>
        <dbReference type="ARBA" id="ARBA00022448"/>
    </source>
</evidence>
<feature type="domain" description="ABC transporter" evidence="4">
    <location>
        <begin position="2"/>
        <end position="238"/>
    </location>
</feature>
<evidence type="ECO:0000313" key="5">
    <source>
        <dbReference type="EMBL" id="OGC34108.1"/>
    </source>
</evidence>
<dbReference type="PANTHER" id="PTHR43023:SF6">
    <property type="entry name" value="INTERMEMBRANE PHOSPHOLIPID TRANSPORT SYSTEM ATP-BINDING PROTEIN MLAF"/>
    <property type="match status" value="1"/>
</dbReference>
<dbReference type="InterPro" id="IPR027417">
    <property type="entry name" value="P-loop_NTPase"/>
</dbReference>
<dbReference type="SMART" id="SM00382">
    <property type="entry name" value="AAA"/>
    <property type="match status" value="1"/>
</dbReference>
<dbReference type="CDD" id="cd03261">
    <property type="entry name" value="ABC_Org_Solvent_Resistant"/>
    <property type="match status" value="1"/>
</dbReference>
<dbReference type="GO" id="GO:0016887">
    <property type="term" value="F:ATP hydrolysis activity"/>
    <property type="evidence" value="ECO:0007669"/>
    <property type="project" value="InterPro"/>
</dbReference>
<dbReference type="PANTHER" id="PTHR43023">
    <property type="entry name" value="PROTEIN TRIGALACTOSYLDIACYLGLYCEROL 3, CHLOROPLASTIC"/>
    <property type="match status" value="1"/>
</dbReference>
<dbReference type="AlphaFoldDB" id="A0A1F4TN28"/>
<dbReference type="Gene3D" id="3.40.50.300">
    <property type="entry name" value="P-loop containing nucleotide triphosphate hydrolases"/>
    <property type="match status" value="1"/>
</dbReference>
<dbReference type="SUPFAM" id="SSF52540">
    <property type="entry name" value="P-loop containing nucleoside triphosphate hydrolases"/>
    <property type="match status" value="1"/>
</dbReference>
<comment type="caution">
    <text evidence="5">The sequence shown here is derived from an EMBL/GenBank/DDBJ whole genome shotgun (WGS) entry which is preliminary data.</text>
</comment>
<evidence type="ECO:0000259" key="4">
    <source>
        <dbReference type="PROSITE" id="PS50893"/>
    </source>
</evidence>
<evidence type="ECO:0000256" key="3">
    <source>
        <dbReference type="ARBA" id="ARBA00022840"/>
    </source>
</evidence>
<evidence type="ECO:0000313" key="6">
    <source>
        <dbReference type="Proteomes" id="UP000177309"/>
    </source>
</evidence>
<dbReference type="Pfam" id="PF00005">
    <property type="entry name" value="ABC_tran"/>
    <property type="match status" value="1"/>
</dbReference>
<reference evidence="5 6" key="1">
    <citation type="journal article" date="2016" name="Nat. Commun.">
        <title>Thousands of microbial genomes shed light on interconnected biogeochemical processes in an aquifer system.</title>
        <authorList>
            <person name="Anantharaman K."/>
            <person name="Brown C.T."/>
            <person name="Hug L.A."/>
            <person name="Sharon I."/>
            <person name="Castelle C.J."/>
            <person name="Probst A.J."/>
            <person name="Thomas B.C."/>
            <person name="Singh A."/>
            <person name="Wilkins M.J."/>
            <person name="Karaoz U."/>
            <person name="Brodie E.L."/>
            <person name="Williams K.H."/>
            <person name="Hubbard S.S."/>
            <person name="Banfield J.F."/>
        </authorList>
    </citation>
    <scope>NUCLEOTIDE SEQUENCE [LARGE SCALE GENOMIC DNA]</scope>
</reference>
<accession>A0A1F4TN28</accession>
<keyword evidence="1" id="KW-0813">Transport</keyword>
<protein>
    <submittedName>
        <fullName evidence="5">ABC transporter ATP-binding protein</fullName>
    </submittedName>
</protein>
<evidence type="ECO:0000256" key="2">
    <source>
        <dbReference type="ARBA" id="ARBA00022741"/>
    </source>
</evidence>
<dbReference type="Proteomes" id="UP000177309">
    <property type="component" value="Unassembled WGS sequence"/>
</dbReference>
<name>A0A1F4TN28_UNCSA</name>
<dbReference type="InterPro" id="IPR003593">
    <property type="entry name" value="AAA+_ATPase"/>
</dbReference>
<keyword evidence="2" id="KW-0547">Nucleotide-binding</keyword>
<dbReference type="InterPro" id="IPR003439">
    <property type="entry name" value="ABC_transporter-like_ATP-bd"/>
</dbReference>
<sequence>MIELTNLTKYFGSLRIIEDISFTIPKGESLAIIGPSGCGKSTLLKLLIRLEQVTKGSISIDGQDIAKLSEEDLSLLRRKTGFIFQTAALFDSMNVYDNVSFALREHSGKNETEINNIVKEKLALVGLEGKQAMMPAELSGGMQKRVSIARALAFDPKIILYDEPTTGLDPITSVTIEDLMLKLAQELKVTSVIVTHVMQTVERVASKVVMLHEGKFINTGTPKETKQSTDPIVKRFITGGLSLNK</sequence>
<gene>
    <name evidence="5" type="ORF">A2462_01030</name>
</gene>
<organism evidence="5 6">
    <name type="scientific">candidate division WOR-1 bacterium RIFOXYC2_FULL_41_25</name>
    <dbReference type="NCBI Taxonomy" id="1802586"/>
    <lineage>
        <taxon>Bacteria</taxon>
        <taxon>Bacillati</taxon>
        <taxon>Saganbacteria</taxon>
    </lineage>
</organism>
<keyword evidence="3 5" id="KW-0067">ATP-binding</keyword>
<dbReference type="InterPro" id="IPR017871">
    <property type="entry name" value="ABC_transporter-like_CS"/>
</dbReference>
<dbReference type="PROSITE" id="PS00211">
    <property type="entry name" value="ABC_TRANSPORTER_1"/>
    <property type="match status" value="1"/>
</dbReference>